<dbReference type="EMBL" id="JBHUOX010000013">
    <property type="protein sequence ID" value="MFD3002091.1"/>
    <property type="molecule type" value="Genomic_DNA"/>
</dbReference>
<keyword evidence="2" id="KW-1185">Reference proteome</keyword>
<comment type="caution">
    <text evidence="1">The sequence shown here is derived from an EMBL/GenBank/DDBJ whole genome shotgun (WGS) entry which is preliminary data.</text>
</comment>
<gene>
    <name evidence="1" type="ORF">ACFS7Z_17090</name>
</gene>
<protein>
    <submittedName>
        <fullName evidence="1">Polysialyltransferase family glycosyltransferase</fullName>
    </submittedName>
</protein>
<name>A0ABW6BY37_9BACT</name>
<dbReference type="Proteomes" id="UP001597641">
    <property type="component" value="Unassembled WGS sequence"/>
</dbReference>
<evidence type="ECO:0000313" key="2">
    <source>
        <dbReference type="Proteomes" id="UP001597641"/>
    </source>
</evidence>
<proteinExistence type="predicted"/>
<dbReference type="Gene3D" id="3.40.50.11110">
    <property type="entry name" value="Sialyltransferase, C-terminal GT-B Rossman nucleotide-binding domain"/>
    <property type="match status" value="1"/>
</dbReference>
<dbReference type="Pfam" id="PF07388">
    <property type="entry name" value="A-2_8-polyST"/>
    <property type="match status" value="1"/>
</dbReference>
<organism evidence="1 2">
    <name type="scientific">Pontibacter toksunensis</name>
    <dbReference type="NCBI Taxonomy" id="1332631"/>
    <lineage>
        <taxon>Bacteria</taxon>
        <taxon>Pseudomonadati</taxon>
        <taxon>Bacteroidota</taxon>
        <taxon>Cytophagia</taxon>
        <taxon>Cytophagales</taxon>
        <taxon>Hymenobacteraceae</taxon>
        <taxon>Pontibacter</taxon>
    </lineage>
</organism>
<dbReference type="InterPro" id="IPR010866">
    <property type="entry name" value="A-2_8-polyST"/>
</dbReference>
<evidence type="ECO:0000313" key="1">
    <source>
        <dbReference type="EMBL" id="MFD3002091.1"/>
    </source>
</evidence>
<accession>A0ABW6BY37</accession>
<sequence>MSGKSNLLVVGDYNRREYIDMFLKSKEDFNFFFLEFSSKKEVTSYYYKTYGSALFWSDYQNVYNLLEQIKPKKVLFLFIESYYHVVLNLACKSLNIPTYLIDHGVRDVNINLRFEKSFIAQKSFTSQLDATKKFTHLFSRIRTRLFLIRSIRLLPSPYASFFQQYYTVRRNNHFLETWKKVTSPLRMAEAYISFSPKVYEVHVHYDHLPQDKKVHFIGFPGYDHLAGLKLASNNKKQIIFLDQGLVPRRFFNWNEKNYRKFVETFASICNRYGYQLLVKLHPVQPESDKNLWTSFDNVKLIDNEELTSHLPHTNLIIGFFSTYLLPLMALPFTTVVTLENHPMGKIDVSKSFIDAGVAEPVYDLEELHSILQNIKTLHQKQLPHKAKFIEEWMYKFDGKAGERLREILLSDDL</sequence>
<dbReference type="SUPFAM" id="SSF53756">
    <property type="entry name" value="UDP-Glycosyltransferase/glycogen phosphorylase"/>
    <property type="match status" value="1"/>
</dbReference>
<dbReference type="RefSeq" id="WP_377487185.1">
    <property type="nucleotide sequence ID" value="NZ_JBHUOX010000013.1"/>
</dbReference>
<reference evidence="2" key="1">
    <citation type="journal article" date="2019" name="Int. J. Syst. Evol. Microbiol.">
        <title>The Global Catalogue of Microorganisms (GCM) 10K type strain sequencing project: providing services to taxonomists for standard genome sequencing and annotation.</title>
        <authorList>
            <consortium name="The Broad Institute Genomics Platform"/>
            <consortium name="The Broad Institute Genome Sequencing Center for Infectious Disease"/>
            <person name="Wu L."/>
            <person name="Ma J."/>
        </authorList>
    </citation>
    <scope>NUCLEOTIDE SEQUENCE [LARGE SCALE GENOMIC DNA]</scope>
    <source>
        <strain evidence="2">KCTC 23984</strain>
    </source>
</reference>